<reference evidence="1" key="1">
    <citation type="journal article" date="2020" name="mSystems">
        <title>Genome- and Community-Level Interaction Insights into Carbon Utilization and Element Cycling Functions of Hydrothermarchaeota in Hydrothermal Sediment.</title>
        <authorList>
            <person name="Zhou Z."/>
            <person name="Liu Y."/>
            <person name="Xu W."/>
            <person name="Pan J."/>
            <person name="Luo Z.H."/>
            <person name="Li M."/>
        </authorList>
    </citation>
    <scope>NUCLEOTIDE SEQUENCE [LARGE SCALE GENOMIC DNA]</scope>
    <source>
        <strain evidence="1">SpSt-339</strain>
    </source>
</reference>
<evidence type="ECO:0000313" key="1">
    <source>
        <dbReference type="EMBL" id="HEN16126.1"/>
    </source>
</evidence>
<gene>
    <name evidence="1" type="ORF">ENQ76_11745</name>
</gene>
<dbReference type="EMBL" id="DSOK01000327">
    <property type="protein sequence ID" value="HEN16126.1"/>
    <property type="molecule type" value="Genomic_DNA"/>
</dbReference>
<protein>
    <submittedName>
        <fullName evidence="1">Uncharacterized protein</fullName>
    </submittedName>
</protein>
<organism evidence="1">
    <name type="scientific">Schlesneria paludicola</name>
    <dbReference type="NCBI Taxonomy" id="360056"/>
    <lineage>
        <taxon>Bacteria</taxon>
        <taxon>Pseudomonadati</taxon>
        <taxon>Planctomycetota</taxon>
        <taxon>Planctomycetia</taxon>
        <taxon>Planctomycetales</taxon>
        <taxon>Planctomycetaceae</taxon>
        <taxon>Schlesneria</taxon>
    </lineage>
</organism>
<comment type="caution">
    <text evidence="1">The sequence shown here is derived from an EMBL/GenBank/DDBJ whole genome shotgun (WGS) entry which is preliminary data.</text>
</comment>
<name>A0A7C2JYZ9_9PLAN</name>
<dbReference type="AlphaFoldDB" id="A0A7C2JYZ9"/>
<accession>A0A7C2JYZ9</accession>
<sequence length="171" mass="18272">MGTGMGLSLDLAAALQPLIGQVFLPAKTVSVSDGQGVSLSLDLIAVESLGLSCEELRLRVPALSGASLDVLKTWAGGLCQRITYLLETLNPLEFDAQGNEVLIRSNPPDSSQPGQTKYYEVLLSSHGGGTFSLRRYETDRNTGGRIQVPLRLTHEQLAKLVNDLVATLPTP</sequence>
<proteinExistence type="predicted"/>